<gene>
    <name evidence="4" type="ORF">DFQ10_10880</name>
</gene>
<feature type="region of interest" description="Disordered" evidence="1">
    <location>
        <begin position="60"/>
        <end position="106"/>
    </location>
</feature>
<protein>
    <submittedName>
        <fullName evidence="4">EF hand domain-containing protein</fullName>
    </submittedName>
</protein>
<dbReference type="SUPFAM" id="SSF47473">
    <property type="entry name" value="EF-hand"/>
    <property type="match status" value="1"/>
</dbReference>
<dbReference type="InterPro" id="IPR018247">
    <property type="entry name" value="EF_Hand_1_Ca_BS"/>
</dbReference>
<keyword evidence="2" id="KW-0732">Signal</keyword>
<feature type="compositionally biased region" description="Polar residues" evidence="1">
    <location>
        <begin position="67"/>
        <end position="82"/>
    </location>
</feature>
<comment type="caution">
    <text evidence="4">The sequence shown here is derived from an EMBL/GenBank/DDBJ whole genome shotgun (WGS) entry which is preliminary data.</text>
</comment>
<sequence>MKYSKILKAMIIFVFTVTFFCCKPSTKSNDDNIVNPREGQAPSVTDLINEMDINKDGKLSKSEVQGPLSNDFSTIDTNNNGFLSKEELESAPRPERREPRETRTNNSVQKDFEVTINVDPSLFIKESLLKEITTEERTLSNGTKALCYVITTASQPQEHKMGPWCPTHINDGKDKGGIWFKDDKVYDVDGHFIANLKEFYSDEEWALFREDGSVKVTKTQEECEAAARPDVDEKYHNYCVECLPDYYREKVSTYIIPVKPMYLENSNALGRNGIGVAFNGVNFDAPAPTHAILSAHTLAPLDDAGGHVNPHAGYHYHAVTGKTKEIAQKDTHAPMIGYAMDGFGIYAHKDKNGNGYHDLDDCGGHYDEIRGYHYHAGDAGSNQVLGCLHGVSGSVSVKG</sequence>
<dbReference type="InterPro" id="IPR011992">
    <property type="entry name" value="EF-hand-dom_pair"/>
</dbReference>
<proteinExistence type="predicted"/>
<evidence type="ECO:0000256" key="1">
    <source>
        <dbReference type="SAM" id="MobiDB-lite"/>
    </source>
</evidence>
<dbReference type="InterPro" id="IPR025924">
    <property type="entry name" value="YHYH_dom"/>
</dbReference>
<feature type="signal peptide" evidence="2">
    <location>
        <begin position="1"/>
        <end position="20"/>
    </location>
</feature>
<evidence type="ECO:0000313" key="4">
    <source>
        <dbReference type="EMBL" id="RED42673.1"/>
    </source>
</evidence>
<dbReference type="PROSITE" id="PS00018">
    <property type="entry name" value="EF_HAND_1"/>
    <property type="match status" value="1"/>
</dbReference>
<dbReference type="AlphaFoldDB" id="A0A3D9GZI6"/>
<dbReference type="Gene3D" id="1.10.238.10">
    <property type="entry name" value="EF-hand"/>
    <property type="match status" value="1"/>
</dbReference>
<dbReference type="RefSeq" id="WP_245940741.1">
    <property type="nucleotide sequence ID" value="NZ_QRDV01000008.1"/>
</dbReference>
<keyword evidence="5" id="KW-1185">Reference proteome</keyword>
<accession>A0A3D9GZI6</accession>
<feature type="chain" id="PRO_5017590123" evidence="2">
    <location>
        <begin position="21"/>
        <end position="399"/>
    </location>
</feature>
<reference evidence="4 5" key="1">
    <citation type="submission" date="2018-07" db="EMBL/GenBank/DDBJ databases">
        <title>Genomic Encyclopedia of Type Strains, Phase III (KMG-III): the genomes of soil and plant-associated and newly described type strains.</title>
        <authorList>
            <person name="Whitman W."/>
        </authorList>
    </citation>
    <scope>NUCLEOTIDE SEQUENCE [LARGE SCALE GENOMIC DNA]</scope>
    <source>
        <strain evidence="4 5">CECT 7946</strain>
    </source>
</reference>
<dbReference type="EMBL" id="QRDV01000008">
    <property type="protein sequence ID" value="RED42673.1"/>
    <property type="molecule type" value="Genomic_DNA"/>
</dbReference>
<dbReference type="Pfam" id="PF13202">
    <property type="entry name" value="EF-hand_5"/>
    <property type="match status" value="2"/>
</dbReference>
<dbReference type="Pfam" id="PF14240">
    <property type="entry name" value="YHYH"/>
    <property type="match status" value="1"/>
</dbReference>
<evidence type="ECO:0000313" key="5">
    <source>
        <dbReference type="Proteomes" id="UP000256980"/>
    </source>
</evidence>
<feature type="compositionally biased region" description="Basic and acidic residues" evidence="1">
    <location>
        <begin position="84"/>
        <end position="103"/>
    </location>
</feature>
<feature type="domain" description="EF-hand" evidence="3">
    <location>
        <begin position="72"/>
        <end position="98"/>
    </location>
</feature>
<evidence type="ECO:0000259" key="3">
    <source>
        <dbReference type="PROSITE" id="PS50222"/>
    </source>
</evidence>
<dbReference type="PROSITE" id="PS50222">
    <property type="entry name" value="EF_HAND_2"/>
    <property type="match status" value="1"/>
</dbReference>
<dbReference type="InterPro" id="IPR002048">
    <property type="entry name" value="EF_hand_dom"/>
</dbReference>
<evidence type="ECO:0000256" key="2">
    <source>
        <dbReference type="SAM" id="SignalP"/>
    </source>
</evidence>
<dbReference type="GO" id="GO:0005509">
    <property type="term" value="F:calcium ion binding"/>
    <property type="evidence" value="ECO:0007669"/>
    <property type="project" value="InterPro"/>
</dbReference>
<dbReference type="Proteomes" id="UP000256980">
    <property type="component" value="Unassembled WGS sequence"/>
</dbReference>
<organism evidence="4 5">
    <name type="scientific">Winogradskyella eximia</name>
    <dbReference type="NCBI Taxonomy" id="262006"/>
    <lineage>
        <taxon>Bacteria</taxon>
        <taxon>Pseudomonadati</taxon>
        <taxon>Bacteroidota</taxon>
        <taxon>Flavobacteriia</taxon>
        <taxon>Flavobacteriales</taxon>
        <taxon>Flavobacteriaceae</taxon>
        <taxon>Winogradskyella</taxon>
    </lineage>
</organism>
<name>A0A3D9GZI6_9FLAO</name>